<dbReference type="AlphaFoldDB" id="K3WSV1"/>
<dbReference type="EnsemblProtists" id="PYU1_T008045">
    <property type="protein sequence ID" value="PYU1_T008045"/>
    <property type="gene ID" value="PYU1_G008029"/>
</dbReference>
<feature type="coiled-coil region" evidence="1">
    <location>
        <begin position="33"/>
        <end position="91"/>
    </location>
</feature>
<protein>
    <submittedName>
        <fullName evidence="3">Uncharacterized protein</fullName>
    </submittedName>
</protein>
<feature type="region of interest" description="Disordered" evidence="2">
    <location>
        <begin position="143"/>
        <end position="179"/>
    </location>
</feature>
<reference evidence="3" key="3">
    <citation type="submission" date="2015-02" db="UniProtKB">
        <authorList>
            <consortium name="EnsemblProtists"/>
        </authorList>
    </citation>
    <scope>IDENTIFICATION</scope>
    <source>
        <strain evidence="3">DAOM BR144</strain>
    </source>
</reference>
<evidence type="ECO:0000313" key="3">
    <source>
        <dbReference type="EnsemblProtists" id="PYU1_T008045"/>
    </source>
</evidence>
<reference evidence="4" key="2">
    <citation type="submission" date="2010-04" db="EMBL/GenBank/DDBJ databases">
        <authorList>
            <person name="Buell R."/>
            <person name="Hamilton J."/>
            <person name="Hostetler J."/>
        </authorList>
    </citation>
    <scope>NUCLEOTIDE SEQUENCE [LARGE SCALE GENOMIC DNA]</scope>
    <source>
        <strain evidence="4">DAOM:BR144</strain>
    </source>
</reference>
<dbReference type="eggNOG" id="ENOG502S26G">
    <property type="taxonomic scope" value="Eukaryota"/>
</dbReference>
<evidence type="ECO:0000313" key="4">
    <source>
        <dbReference type="Proteomes" id="UP000019132"/>
    </source>
</evidence>
<organism evidence="3 4">
    <name type="scientific">Globisporangium ultimum (strain ATCC 200006 / CBS 805.95 / DAOM BR144)</name>
    <name type="common">Pythium ultimum</name>
    <dbReference type="NCBI Taxonomy" id="431595"/>
    <lineage>
        <taxon>Eukaryota</taxon>
        <taxon>Sar</taxon>
        <taxon>Stramenopiles</taxon>
        <taxon>Oomycota</taxon>
        <taxon>Peronosporomycetes</taxon>
        <taxon>Pythiales</taxon>
        <taxon>Pythiaceae</taxon>
        <taxon>Globisporangium</taxon>
    </lineage>
</organism>
<feature type="compositionally biased region" description="Low complexity" evidence="2">
    <location>
        <begin position="143"/>
        <end position="156"/>
    </location>
</feature>
<evidence type="ECO:0000256" key="2">
    <source>
        <dbReference type="SAM" id="MobiDB-lite"/>
    </source>
</evidence>
<keyword evidence="4" id="KW-1185">Reference proteome</keyword>
<name>K3WSV1_GLOUD</name>
<keyword evidence="1" id="KW-0175">Coiled coil</keyword>
<dbReference type="OMA" id="QHQRDMD"/>
<dbReference type="VEuPathDB" id="FungiDB:PYU1_G008029"/>
<dbReference type="HOGENOM" id="CLU_084929_0_0_1"/>
<proteinExistence type="predicted"/>
<dbReference type="EMBL" id="GL376617">
    <property type="status" value="NOT_ANNOTATED_CDS"/>
    <property type="molecule type" value="Genomic_DNA"/>
</dbReference>
<dbReference type="Proteomes" id="UP000019132">
    <property type="component" value="Unassembled WGS sequence"/>
</dbReference>
<dbReference type="InParanoid" id="K3WSV1"/>
<evidence type="ECO:0000256" key="1">
    <source>
        <dbReference type="SAM" id="Coils"/>
    </source>
</evidence>
<sequence length="254" mass="28722">METQRKQVHAFKLEQAKWENELQLKIKKFAHDRKLLSEHNIELQEALTSLEEKFAKQQSGMDSQTTQIIALESLLREKTIETQELEQLRLKNEELSQWERFHRADAAAVEQTRKLEQQELLNHLERILLATSLQEDTTATVNATSGAAKSSSGQSAPCSEKLGRRRSAPDGSALRKSGCGTNEETLNARIVELEKLCKQKDQSINSLKSVVDQQESVFGEKVKILTAKYDQVKAINLALQKRLLNTLTDDATNP</sequence>
<accession>K3WSV1</accession>
<reference evidence="4" key="1">
    <citation type="journal article" date="2010" name="Genome Biol.">
        <title>Genome sequence of the necrotrophic plant pathogen Pythium ultimum reveals original pathogenicity mechanisms and effector repertoire.</title>
        <authorList>
            <person name="Levesque C.A."/>
            <person name="Brouwer H."/>
            <person name="Cano L."/>
            <person name="Hamilton J.P."/>
            <person name="Holt C."/>
            <person name="Huitema E."/>
            <person name="Raffaele S."/>
            <person name="Robideau G.P."/>
            <person name="Thines M."/>
            <person name="Win J."/>
            <person name="Zerillo M.M."/>
            <person name="Beakes G.W."/>
            <person name="Boore J.L."/>
            <person name="Busam D."/>
            <person name="Dumas B."/>
            <person name="Ferriera S."/>
            <person name="Fuerstenberg S.I."/>
            <person name="Gachon C.M."/>
            <person name="Gaulin E."/>
            <person name="Govers F."/>
            <person name="Grenville-Briggs L."/>
            <person name="Horner N."/>
            <person name="Hostetler J."/>
            <person name="Jiang R.H."/>
            <person name="Johnson J."/>
            <person name="Krajaejun T."/>
            <person name="Lin H."/>
            <person name="Meijer H.J."/>
            <person name="Moore B."/>
            <person name="Morris P."/>
            <person name="Phuntmart V."/>
            <person name="Puiu D."/>
            <person name="Shetty J."/>
            <person name="Stajich J.E."/>
            <person name="Tripathy S."/>
            <person name="Wawra S."/>
            <person name="van West P."/>
            <person name="Whitty B.R."/>
            <person name="Coutinho P.M."/>
            <person name="Henrissat B."/>
            <person name="Martin F."/>
            <person name="Thomas P.D."/>
            <person name="Tyler B.M."/>
            <person name="De Vries R.P."/>
            <person name="Kamoun S."/>
            <person name="Yandell M."/>
            <person name="Tisserat N."/>
            <person name="Buell C.R."/>
        </authorList>
    </citation>
    <scope>NUCLEOTIDE SEQUENCE</scope>
    <source>
        <strain evidence="4">DAOM:BR144</strain>
    </source>
</reference>